<organism evidence="1 2">
    <name type="scientific">Photorhabdus bodei</name>
    <dbReference type="NCBI Taxonomy" id="2029681"/>
    <lineage>
        <taxon>Bacteria</taxon>
        <taxon>Pseudomonadati</taxon>
        <taxon>Pseudomonadota</taxon>
        <taxon>Gammaproteobacteria</taxon>
        <taxon>Enterobacterales</taxon>
        <taxon>Morganellaceae</taxon>
        <taxon>Photorhabdus</taxon>
    </lineage>
</organism>
<proteinExistence type="predicted"/>
<dbReference type="RefSeq" id="WP_162120132.1">
    <property type="nucleotide sequence ID" value="NZ_CAWPJS010000010.1"/>
</dbReference>
<keyword evidence="2" id="KW-1185">Reference proteome</keyword>
<name>A0ABX0AJI4_9GAMM</name>
<dbReference type="Proteomes" id="UP000466619">
    <property type="component" value="Unassembled WGS sequence"/>
</dbReference>
<evidence type="ECO:0000313" key="2">
    <source>
        <dbReference type="Proteomes" id="UP000466619"/>
    </source>
</evidence>
<evidence type="ECO:0000313" key="1">
    <source>
        <dbReference type="EMBL" id="NDL02967.1"/>
    </source>
</evidence>
<dbReference type="EMBL" id="WSFC01000010">
    <property type="protein sequence ID" value="NDL02967.1"/>
    <property type="molecule type" value="Genomic_DNA"/>
</dbReference>
<comment type="caution">
    <text evidence="1">The sequence shown here is derived from an EMBL/GenBank/DDBJ whole genome shotgun (WGS) entry which is preliminary data.</text>
</comment>
<dbReference type="InterPro" id="IPR017645">
    <property type="entry name" value="Dnd_assoc_1"/>
</dbReference>
<reference evidence="1 2" key="1">
    <citation type="submission" date="2019-12" db="EMBL/GenBank/DDBJ databases">
        <title>Engineering Photorhabdus to improve their lethality against agricultural pests.</title>
        <authorList>
            <person name="Machado R.A.R."/>
        </authorList>
    </citation>
    <scope>NUCLEOTIDE SEQUENCE [LARGE SCALE GENOMIC DNA]</scope>
    <source>
        <strain evidence="1 2">M-CN4</strain>
    </source>
</reference>
<sequence>MHINEKKYPIASELKIRDNKIESCYLPVRNKNNDFDWEFVTGLVLSYALKRKIDAYDFKQFSNDCKVHLLAQLDEPDFWNILERMYFSSKDIYRVSPLFLLFHAQFSDAGKINSSIAANKRLSTLFANLVGDFTLQYPIKDKLNFLEQQMLSKLNEKIRPLGKPFDEEQNYLPYLVSCFQDDLTFLAEYPQYLLQELSNTLRLYAFTWCAQLALNLEHWQEGLPKSRALFFILDTEKASSEREKINRYGYKFFSSKSIKLFPILSALDVLQWENGKKRPLWQVYHDALSYSDPQVLRQINDYLQDFISERKLSNRERAENLYDAFKQLLSVALEQFQDKKPARASVNRKYINELESQICNDFIQIRGRAGKVLVLNQDRLLLLTNLTIGKNERLRLHELLRGFEQRGFYLDNQSVQTLIAFYERIGNIERMSDSGDAVYVRKTV</sequence>
<protein>
    <submittedName>
        <fullName evidence="1">DNA phosphorothioation-dependent restriction protein DptG</fullName>
    </submittedName>
</protein>
<gene>
    <name evidence="1" type="primary">dptG</name>
    <name evidence="1" type="ORF">GPY48_06765</name>
</gene>
<accession>A0ABX0AJI4</accession>
<dbReference type="NCBIfam" id="TIGR03236">
    <property type="entry name" value="dnd_assoc_1"/>
    <property type="match status" value="1"/>
</dbReference>